<organism evidence="2 3">
    <name type="scientific">Bipolaris victoriae (strain FI3)</name>
    <name type="common">Victoria blight of oats agent</name>
    <name type="synonym">Cochliobolus victoriae</name>
    <dbReference type="NCBI Taxonomy" id="930091"/>
    <lineage>
        <taxon>Eukaryota</taxon>
        <taxon>Fungi</taxon>
        <taxon>Dikarya</taxon>
        <taxon>Ascomycota</taxon>
        <taxon>Pezizomycotina</taxon>
        <taxon>Dothideomycetes</taxon>
        <taxon>Pleosporomycetidae</taxon>
        <taxon>Pleosporales</taxon>
        <taxon>Pleosporineae</taxon>
        <taxon>Pleosporaceae</taxon>
        <taxon>Bipolaris</taxon>
    </lineage>
</organism>
<name>W7F146_BIPV3</name>
<dbReference type="OrthoDB" id="3692621at2759"/>
<dbReference type="EMBL" id="KI968709">
    <property type="protein sequence ID" value="EUN29952.1"/>
    <property type="molecule type" value="Genomic_DNA"/>
</dbReference>
<dbReference type="AlphaFoldDB" id="W7F146"/>
<keyword evidence="1" id="KW-1133">Transmembrane helix</keyword>
<dbReference type="RefSeq" id="XP_014559537.1">
    <property type="nucleotide sequence ID" value="XM_014704051.1"/>
</dbReference>
<keyword evidence="1" id="KW-0812">Transmembrane</keyword>
<keyword evidence="1" id="KW-0472">Membrane</keyword>
<dbReference type="GeneID" id="26259365"/>
<evidence type="ECO:0000313" key="3">
    <source>
        <dbReference type="Proteomes" id="UP000054337"/>
    </source>
</evidence>
<proteinExistence type="predicted"/>
<sequence length="132" mass="15139">MPARVWRVPRAFDPALPMDDSSPPPVASPVLQSQWSRQDVLTLAGVCVAIISVLIALVSVMFSPPKLRKWLCRPFHWITQNVRPDAEYLPLSSPSPYQPMVIENWKNTDERVARQQLQDRYNESLRVRRGGF</sequence>
<evidence type="ECO:0000256" key="1">
    <source>
        <dbReference type="SAM" id="Phobius"/>
    </source>
</evidence>
<accession>W7F146</accession>
<reference evidence="2 3" key="1">
    <citation type="journal article" date="2013" name="PLoS Genet.">
        <title>Comparative genome structure, secondary metabolite, and effector coding capacity across Cochliobolus pathogens.</title>
        <authorList>
            <person name="Condon B.J."/>
            <person name="Leng Y."/>
            <person name="Wu D."/>
            <person name="Bushley K.E."/>
            <person name="Ohm R.A."/>
            <person name="Otillar R."/>
            <person name="Martin J."/>
            <person name="Schackwitz W."/>
            <person name="Grimwood J."/>
            <person name="MohdZainudin N."/>
            <person name="Xue C."/>
            <person name="Wang R."/>
            <person name="Manning V.A."/>
            <person name="Dhillon B."/>
            <person name="Tu Z.J."/>
            <person name="Steffenson B.J."/>
            <person name="Salamov A."/>
            <person name="Sun H."/>
            <person name="Lowry S."/>
            <person name="LaButti K."/>
            <person name="Han J."/>
            <person name="Copeland A."/>
            <person name="Lindquist E."/>
            <person name="Barry K."/>
            <person name="Schmutz J."/>
            <person name="Baker S.E."/>
            <person name="Ciuffetti L.M."/>
            <person name="Grigoriev I.V."/>
            <person name="Zhong S."/>
            <person name="Turgeon B.G."/>
        </authorList>
    </citation>
    <scope>NUCLEOTIDE SEQUENCE [LARGE SCALE GENOMIC DNA]</scope>
    <source>
        <strain evidence="2 3">FI3</strain>
    </source>
</reference>
<feature type="transmembrane region" description="Helical" evidence="1">
    <location>
        <begin position="40"/>
        <end position="63"/>
    </location>
</feature>
<dbReference type="Proteomes" id="UP000054337">
    <property type="component" value="Unassembled WGS sequence"/>
</dbReference>
<keyword evidence="3" id="KW-1185">Reference proteome</keyword>
<gene>
    <name evidence="2" type="ORF">COCVIDRAFT_91531</name>
</gene>
<protein>
    <submittedName>
        <fullName evidence="2">Uncharacterized protein</fullName>
    </submittedName>
</protein>
<dbReference type="HOGENOM" id="CLU_1916870_0_0_1"/>
<evidence type="ECO:0000313" key="2">
    <source>
        <dbReference type="EMBL" id="EUN29952.1"/>
    </source>
</evidence>